<dbReference type="STRING" id="414048.SAMN04489864_103202"/>
<proteinExistence type="predicted"/>
<dbReference type="RefSeq" id="WP_090992716.1">
    <property type="nucleotide sequence ID" value="NZ_FOPP01000003.1"/>
</dbReference>
<evidence type="ECO:0000259" key="1">
    <source>
        <dbReference type="Pfam" id="PF14292"/>
    </source>
</evidence>
<dbReference type="EMBL" id="FOPP01000003">
    <property type="protein sequence ID" value="SFG91610.1"/>
    <property type="molecule type" value="Genomic_DNA"/>
</dbReference>
<dbReference type="AlphaFoldDB" id="A0A1I2VR32"/>
<name>A0A1I2VR32_9SPHI</name>
<reference evidence="2 3" key="1">
    <citation type="submission" date="2016-10" db="EMBL/GenBank/DDBJ databases">
        <authorList>
            <person name="de Groot N.N."/>
        </authorList>
    </citation>
    <scope>NUCLEOTIDE SEQUENCE [LARGE SCALE GENOMIC DNA]</scope>
    <source>
        <strain evidence="2 3">DSM 18684</strain>
    </source>
</reference>
<protein>
    <submittedName>
        <fullName evidence="2">SusE outer membrane protein</fullName>
    </submittedName>
</protein>
<dbReference type="Proteomes" id="UP000199666">
    <property type="component" value="Unassembled WGS sequence"/>
</dbReference>
<dbReference type="Gene3D" id="2.60.40.3620">
    <property type="match status" value="2"/>
</dbReference>
<dbReference type="OrthoDB" id="975117at2"/>
<keyword evidence="3" id="KW-1185">Reference proteome</keyword>
<gene>
    <name evidence="2" type="ORF">SAMN04489864_103202</name>
</gene>
<feature type="domain" description="SusE outer membrane protein" evidence="1">
    <location>
        <begin position="23"/>
        <end position="129"/>
    </location>
</feature>
<organism evidence="2 3">
    <name type="scientific">Pedobacter insulae</name>
    <dbReference type="NCBI Taxonomy" id="414048"/>
    <lineage>
        <taxon>Bacteria</taxon>
        <taxon>Pseudomonadati</taxon>
        <taxon>Bacteroidota</taxon>
        <taxon>Sphingobacteriia</taxon>
        <taxon>Sphingobacteriales</taxon>
        <taxon>Sphingobacteriaceae</taxon>
        <taxon>Pedobacter</taxon>
    </lineage>
</organism>
<evidence type="ECO:0000313" key="2">
    <source>
        <dbReference type="EMBL" id="SFG91610.1"/>
    </source>
</evidence>
<accession>A0A1I2VR32</accession>
<evidence type="ECO:0000313" key="3">
    <source>
        <dbReference type="Proteomes" id="UP000199666"/>
    </source>
</evidence>
<dbReference type="CDD" id="cd12956">
    <property type="entry name" value="CBM_SusE-F_like"/>
    <property type="match status" value="1"/>
</dbReference>
<dbReference type="CDD" id="cd12967">
    <property type="entry name" value="CBM_SusE-F_like_u1"/>
    <property type="match status" value="1"/>
</dbReference>
<dbReference type="Pfam" id="PF14292">
    <property type="entry name" value="SusE"/>
    <property type="match status" value="1"/>
</dbReference>
<dbReference type="InterPro" id="IPR025970">
    <property type="entry name" value="SusE"/>
</dbReference>
<sequence length="335" mass="35122">MKAILLKSLAIGFIALSLWSCKKDETRSVANSGTGGTLSSSATSVVLDKSMLTSNVITFNLTNADFGYAAAVTNVLQLAVKGTNFANPKEAILPANATAKAYNGLDFNNLLLSLNLPTTANSDVEIRVKSSISTAVPPVFSNVVSLSAKPFPLTAWIYVPGNYQGWNPATADSLVSLTGNGVYTGVIAFDGGNFKVTPAKKWDIAYGDAGGGKISTSGGDISSISAGSKELVVDLNANTITITPLVWGLIGNSIPGSNWSVDSDMKFINDGKGTWKITINMVPGAFKFRKNHDWGTNFGGNASGTLTGDDINVSTAGNYTITLDIPNNKYIMVKN</sequence>